<dbReference type="PANTHER" id="PTHR37829">
    <property type="entry name" value="PHAGE-LIKE ELEMENT PBSX PROTEIN XKDT"/>
    <property type="match status" value="1"/>
</dbReference>
<evidence type="ECO:0000313" key="6">
    <source>
        <dbReference type="Proteomes" id="UP000036356"/>
    </source>
</evidence>
<evidence type="ECO:0000256" key="1">
    <source>
        <dbReference type="ARBA" id="ARBA00038087"/>
    </source>
</evidence>
<protein>
    <submittedName>
        <fullName evidence="5">Baseplate J-like protein</fullName>
    </submittedName>
</protein>
<feature type="domain" description="Baseplate J-like central" evidence="3">
    <location>
        <begin position="183"/>
        <end position="261"/>
    </location>
</feature>
<proteinExistence type="inferred from homology"/>
<dbReference type="InterPro" id="IPR058530">
    <property type="entry name" value="Baseplate_J-like_C"/>
</dbReference>
<dbReference type="PATRIC" id="fig|476652.3.peg.4242"/>
<dbReference type="Proteomes" id="UP000036356">
    <property type="component" value="Unassembled WGS sequence"/>
</dbReference>
<accession>A0A0J1FKL6</accession>
<dbReference type="STRING" id="476652.DEAC_c40030"/>
<dbReference type="Pfam" id="PF26079">
    <property type="entry name" value="Baseplate_J_C"/>
    <property type="match status" value="1"/>
</dbReference>
<dbReference type="PANTHER" id="PTHR37829:SF3">
    <property type="entry name" value="PROTEIN JAYE-RELATED"/>
    <property type="match status" value="1"/>
</dbReference>
<dbReference type="AlphaFoldDB" id="A0A0J1FKL6"/>
<dbReference type="RefSeq" id="WP_053006528.1">
    <property type="nucleotide sequence ID" value="NZ_LDZY01000018.1"/>
</dbReference>
<dbReference type="Pfam" id="PF04865">
    <property type="entry name" value="Baseplate_J"/>
    <property type="match status" value="1"/>
</dbReference>
<reference evidence="5 6" key="1">
    <citation type="submission" date="2015-06" db="EMBL/GenBank/DDBJ databases">
        <title>Draft genome of the moderately acidophilic sulfate reducer Candidatus Desulfosporosinus acididurans strain M1.</title>
        <authorList>
            <person name="Poehlein A."/>
            <person name="Petzsch P."/>
            <person name="Johnson B.D."/>
            <person name="Schloemann M."/>
            <person name="Daniel R."/>
            <person name="Muehling M."/>
        </authorList>
    </citation>
    <scope>NUCLEOTIDE SEQUENCE [LARGE SCALE GENOMIC DNA]</scope>
    <source>
        <strain evidence="5 6">M1</strain>
    </source>
</reference>
<comment type="similarity">
    <text evidence="1">Belongs to the Mu gp47/PBSX XkdT family.</text>
</comment>
<comment type="caution">
    <text evidence="5">The sequence shown here is derived from an EMBL/GenBank/DDBJ whole genome shotgun (WGS) entry which is preliminary data.</text>
</comment>
<evidence type="ECO:0000259" key="3">
    <source>
        <dbReference type="Pfam" id="PF26078"/>
    </source>
</evidence>
<dbReference type="EMBL" id="LDZY01000018">
    <property type="protein sequence ID" value="KLU64009.1"/>
    <property type="molecule type" value="Genomic_DNA"/>
</dbReference>
<organism evidence="5 6">
    <name type="scientific">Desulfosporosinus acididurans</name>
    <dbReference type="NCBI Taxonomy" id="476652"/>
    <lineage>
        <taxon>Bacteria</taxon>
        <taxon>Bacillati</taxon>
        <taxon>Bacillota</taxon>
        <taxon>Clostridia</taxon>
        <taxon>Eubacteriales</taxon>
        <taxon>Desulfitobacteriaceae</taxon>
        <taxon>Desulfosporosinus</taxon>
    </lineage>
</organism>
<dbReference type="InterPro" id="IPR052399">
    <property type="entry name" value="Phage_Baseplate_Assmbl_Protein"/>
</dbReference>
<name>A0A0J1FKL6_9FIRM</name>
<dbReference type="InterPro" id="IPR058531">
    <property type="entry name" value="Baseplate_J_M"/>
</dbReference>
<sequence length="357" mass="36995">MYSEPSSTILTRMQGNVSSDVDKSEGSLVYDALSPVSVEIANQESNLDAVAAKFDMSNLSGDELATRIYQRTGQPRNPATYATSTVTITGNGTVNVGDLVQTPGGIQFKSLVQQTISGSASINVQAVIAGSSGMVPANQITQFPVAIPGLVSVTNPNPTVDGFDAETDASLLQRYYDYIQNPSTGANTAYFSNTMKGYAGVGDVKVYPTWNGNNTIKLVIIDANKLPPSADLVTGAQSFMDPGVQGLGEGAAPFGAFTTVEGAAANTITVSFTAVKDTDYTDVQRLANVQESITAYLKSIAFVASAVSYAKIGGAILDSAGILDYSNLTVNGGTANISLSYTASLTETPVLGAVTIA</sequence>
<feature type="domain" description="Baseplate J-like C-terminal" evidence="4">
    <location>
        <begin position="268"/>
        <end position="356"/>
    </location>
</feature>
<evidence type="ECO:0000259" key="2">
    <source>
        <dbReference type="Pfam" id="PF04865"/>
    </source>
</evidence>
<dbReference type="Pfam" id="PF26078">
    <property type="entry name" value="Baseplate_J_M"/>
    <property type="match status" value="1"/>
</dbReference>
<keyword evidence="6" id="KW-1185">Reference proteome</keyword>
<evidence type="ECO:0000259" key="4">
    <source>
        <dbReference type="Pfam" id="PF26079"/>
    </source>
</evidence>
<evidence type="ECO:0000313" key="5">
    <source>
        <dbReference type="EMBL" id="KLU64009.1"/>
    </source>
</evidence>
<feature type="domain" description="Baseplate protein J-like barrel" evidence="2">
    <location>
        <begin position="85"/>
        <end position="162"/>
    </location>
</feature>
<dbReference type="InterPro" id="IPR006949">
    <property type="entry name" value="Barrel_Baseplate_J-like"/>
</dbReference>
<gene>
    <name evidence="5" type="ORF">DEAC_c40030</name>
</gene>